<name>A0A939G828_9BACT</name>
<dbReference type="EMBL" id="JAFMYU010000024">
    <property type="protein sequence ID" value="MBO0933934.1"/>
    <property type="molecule type" value="Genomic_DNA"/>
</dbReference>
<dbReference type="RefSeq" id="WP_207337899.1">
    <property type="nucleotide sequence ID" value="NZ_JAFMYU010000024.1"/>
</dbReference>
<evidence type="ECO:0000259" key="1">
    <source>
        <dbReference type="Pfam" id="PF19404"/>
    </source>
</evidence>
<reference evidence="2 3" key="1">
    <citation type="submission" date="2021-03" db="EMBL/GenBank/DDBJ databases">
        <title>Fibrella sp. HMF5036 genome sequencing and assembly.</title>
        <authorList>
            <person name="Kang H."/>
            <person name="Kim H."/>
            <person name="Bae S."/>
            <person name="Joh K."/>
        </authorList>
    </citation>
    <scope>NUCLEOTIDE SEQUENCE [LARGE SCALE GENOMIC DNA]</scope>
    <source>
        <strain evidence="2 3">HMF5036</strain>
    </source>
</reference>
<feature type="domain" description="DUF5977" evidence="1">
    <location>
        <begin position="475"/>
        <end position="541"/>
    </location>
</feature>
<comment type="caution">
    <text evidence="2">The sequence shown here is derived from an EMBL/GenBank/DDBJ whole genome shotgun (WGS) entry which is preliminary data.</text>
</comment>
<evidence type="ECO:0000313" key="3">
    <source>
        <dbReference type="Proteomes" id="UP000664795"/>
    </source>
</evidence>
<dbReference type="Proteomes" id="UP000664795">
    <property type="component" value="Unassembled WGS sequence"/>
</dbReference>
<evidence type="ECO:0000313" key="2">
    <source>
        <dbReference type="EMBL" id="MBO0933934.1"/>
    </source>
</evidence>
<proteinExistence type="predicted"/>
<protein>
    <recommendedName>
        <fullName evidence="1">DUF5977 domain-containing protein</fullName>
    </recommendedName>
</protein>
<keyword evidence="3" id="KW-1185">Reference proteome</keyword>
<dbReference type="Pfam" id="PF19404">
    <property type="entry name" value="DUF5977"/>
    <property type="match status" value="1"/>
</dbReference>
<gene>
    <name evidence="2" type="ORF">J2I48_23190</name>
</gene>
<accession>A0A939G828</accession>
<organism evidence="2 3">
    <name type="scientific">Fibrella aquatilis</name>
    <dbReference type="NCBI Taxonomy" id="2817059"/>
    <lineage>
        <taxon>Bacteria</taxon>
        <taxon>Pseudomonadati</taxon>
        <taxon>Bacteroidota</taxon>
        <taxon>Cytophagia</taxon>
        <taxon>Cytophagales</taxon>
        <taxon>Spirosomataceae</taxon>
        <taxon>Fibrella</taxon>
    </lineage>
</organism>
<dbReference type="AlphaFoldDB" id="A0A939G828"/>
<sequence length="666" mass="73316">MYLPIQLSRNKVLARMDAYGPGTVVNRSTLRYDVDVQLQPWYRAGTFVPASNGPLQGSETPPERRGGALVYPGALFELQDLLDGHLTRTAPRFGQTQISVCEGMTRQFYVDTTVRQDGLPVSAGRLPTQWVLKAGIAERDWSAWQERVFTLPEGLAGRFLTNQPDGKQILPNQPEYLYWLNNCSTSPTRIKVMATVLYSDSTKADCCCSTFDSLATMSVYCVPTGPVALGLAKADRQIVRYAVWLTDEQDQPVSETRLYFVDNRYMPDYRYIVFANSLGGFDTVALVGDSSEKVGYTRLISERPTDPLGLPTYAERVVSQVTGERELTANTALIAPDQRTWLQDLLLSEEIYVVTDRSHLPLLIQNQDYPASDTTELLGGRSLTFRYANRERNATGRLAVAPALPSRPTIWNVFAFSCELDSRGKRTGRKLATLLQLTYQDTGEVVKPTQIRANLPNEEGYLSPISSPDCQQTPFVSAAISRYGTYKRATCGVGYTGVEALIGIAAGAYGSEISQADADAKAEAAWSQLNTQATADATGVCDANPANYAANVPNGQFHVRLTHPRIVLIYTNASPMQGNQWGSATGPFVYPFGTADMNFLAGSTADWRVSLTTTQGGVGTIRVYVNGVLKRSDDRPYNAGPFMLFDGVPVVSGDRVYIEFEHIRYV</sequence>
<dbReference type="InterPro" id="IPR046020">
    <property type="entry name" value="DUF5977"/>
</dbReference>